<dbReference type="EMBL" id="KZ293455">
    <property type="protein sequence ID" value="PBK63906.1"/>
    <property type="molecule type" value="Genomic_DNA"/>
</dbReference>
<evidence type="ECO:0000313" key="3">
    <source>
        <dbReference type="Proteomes" id="UP000218334"/>
    </source>
</evidence>
<protein>
    <submittedName>
        <fullName evidence="2">Uncharacterized protein</fullName>
    </submittedName>
</protein>
<evidence type="ECO:0000313" key="2">
    <source>
        <dbReference type="EMBL" id="PBK63906.1"/>
    </source>
</evidence>
<gene>
    <name evidence="2" type="ORF">ARMSODRAFT_521159</name>
</gene>
<evidence type="ECO:0000256" key="1">
    <source>
        <dbReference type="SAM" id="MobiDB-lite"/>
    </source>
</evidence>
<proteinExistence type="predicted"/>
<reference evidence="3" key="1">
    <citation type="journal article" date="2017" name="Nat. Ecol. Evol.">
        <title>Genome expansion and lineage-specific genetic innovations in the forest pathogenic fungi Armillaria.</title>
        <authorList>
            <person name="Sipos G."/>
            <person name="Prasanna A.N."/>
            <person name="Walter M.C."/>
            <person name="O'Connor E."/>
            <person name="Balint B."/>
            <person name="Krizsan K."/>
            <person name="Kiss B."/>
            <person name="Hess J."/>
            <person name="Varga T."/>
            <person name="Slot J."/>
            <person name="Riley R."/>
            <person name="Boka B."/>
            <person name="Rigling D."/>
            <person name="Barry K."/>
            <person name="Lee J."/>
            <person name="Mihaltcheva S."/>
            <person name="LaButti K."/>
            <person name="Lipzen A."/>
            <person name="Waldron R."/>
            <person name="Moloney N.M."/>
            <person name="Sperisen C."/>
            <person name="Kredics L."/>
            <person name="Vagvoelgyi C."/>
            <person name="Patrignani A."/>
            <person name="Fitzpatrick D."/>
            <person name="Nagy I."/>
            <person name="Doyle S."/>
            <person name="Anderson J.B."/>
            <person name="Grigoriev I.V."/>
            <person name="Gueldener U."/>
            <person name="Muensterkoetter M."/>
            <person name="Nagy L.G."/>
        </authorList>
    </citation>
    <scope>NUCLEOTIDE SEQUENCE [LARGE SCALE GENOMIC DNA]</scope>
    <source>
        <strain evidence="3">28-4</strain>
    </source>
</reference>
<sequence>MSVLVLEASDMEYLATPKAPNASLPSNFPKPTPPQTKASRKVRATRKLRTEPKGLPLMLWGWPLDENFFVPGSQNHLDCGDDIGEIYCCIHPILREHRLIYRIPIKAVNIKSKPNLVLYFATNQSSSRMKKMVKTEGVERFMEAADVAAPPSWVRTSNFSSERYVDPETLP</sequence>
<keyword evidence="3" id="KW-1185">Reference proteome</keyword>
<dbReference type="Proteomes" id="UP000218334">
    <property type="component" value="Unassembled WGS sequence"/>
</dbReference>
<name>A0A2H3BLH7_9AGAR</name>
<accession>A0A2H3BLH7</accession>
<organism evidence="2 3">
    <name type="scientific">Armillaria solidipes</name>
    <dbReference type="NCBI Taxonomy" id="1076256"/>
    <lineage>
        <taxon>Eukaryota</taxon>
        <taxon>Fungi</taxon>
        <taxon>Dikarya</taxon>
        <taxon>Basidiomycota</taxon>
        <taxon>Agaricomycotina</taxon>
        <taxon>Agaricomycetes</taxon>
        <taxon>Agaricomycetidae</taxon>
        <taxon>Agaricales</taxon>
        <taxon>Marasmiineae</taxon>
        <taxon>Physalacriaceae</taxon>
        <taxon>Armillaria</taxon>
    </lineage>
</organism>
<dbReference type="AlphaFoldDB" id="A0A2H3BLH7"/>
<feature type="region of interest" description="Disordered" evidence="1">
    <location>
        <begin position="17"/>
        <end position="45"/>
    </location>
</feature>